<evidence type="ECO:0000256" key="1">
    <source>
        <dbReference type="ARBA" id="ARBA00022603"/>
    </source>
</evidence>
<keyword evidence="2" id="KW-0808">Transferase</keyword>
<dbReference type="AlphaFoldDB" id="A0A9W6UWD3"/>
<dbReference type="EMBL" id="BSRZ01000012">
    <property type="protein sequence ID" value="GLW66049.1"/>
    <property type="molecule type" value="Genomic_DNA"/>
</dbReference>
<sequence>MLMNRVETALINSPPRRWVQRWYETPLLLRMGGPLDEGARALEIGCGSGYGVQLILERFGAGRVDAIDLDPAMVTRARRRLARYRGRVRVGVADATDLTGLVPRDGTYDAVFDNGIIHHIPEWRKAVAEVARVLRPGGLFYFGEVTAHALARPSYRLLFDHPEHDRFTGRRFLDVLDDHGLTVRASRELVFGDFVLGVAQKSVPRDRPGAASERQP</sequence>
<dbReference type="SUPFAM" id="SSF53335">
    <property type="entry name" value="S-adenosyl-L-methionine-dependent methyltransferases"/>
    <property type="match status" value="1"/>
</dbReference>
<dbReference type="RefSeq" id="WP_217998466.1">
    <property type="nucleotide sequence ID" value="NZ_BSRZ01000012.1"/>
</dbReference>
<dbReference type="PANTHER" id="PTHR43464">
    <property type="entry name" value="METHYLTRANSFERASE"/>
    <property type="match status" value="1"/>
</dbReference>
<dbReference type="CDD" id="cd02440">
    <property type="entry name" value="AdoMet_MTases"/>
    <property type="match status" value="1"/>
</dbReference>
<evidence type="ECO:0000259" key="4">
    <source>
        <dbReference type="Pfam" id="PF13649"/>
    </source>
</evidence>
<dbReference type="Pfam" id="PF13649">
    <property type="entry name" value="Methyltransf_25"/>
    <property type="match status" value="1"/>
</dbReference>
<evidence type="ECO:0000256" key="3">
    <source>
        <dbReference type="ARBA" id="ARBA00022691"/>
    </source>
</evidence>
<reference evidence="5" key="1">
    <citation type="submission" date="2023-02" db="EMBL/GenBank/DDBJ databases">
        <title>Actinomadura rubrobrunea NBRC 14622.</title>
        <authorList>
            <person name="Ichikawa N."/>
            <person name="Sato H."/>
            <person name="Tonouchi N."/>
        </authorList>
    </citation>
    <scope>NUCLEOTIDE SEQUENCE</scope>
    <source>
        <strain evidence="5">NBRC 14622</strain>
    </source>
</reference>
<name>A0A9W6UWD3_9ACTN</name>
<dbReference type="GO" id="GO:0008168">
    <property type="term" value="F:methyltransferase activity"/>
    <property type="evidence" value="ECO:0007669"/>
    <property type="project" value="UniProtKB-KW"/>
</dbReference>
<organism evidence="5 6">
    <name type="scientific">Actinomadura rubrobrunea</name>
    <dbReference type="NCBI Taxonomy" id="115335"/>
    <lineage>
        <taxon>Bacteria</taxon>
        <taxon>Bacillati</taxon>
        <taxon>Actinomycetota</taxon>
        <taxon>Actinomycetes</taxon>
        <taxon>Streptosporangiales</taxon>
        <taxon>Thermomonosporaceae</taxon>
        <taxon>Actinomadura</taxon>
    </lineage>
</organism>
<protein>
    <submittedName>
        <fullName evidence="5">Type 11 methyltransferase</fullName>
    </submittedName>
</protein>
<proteinExistence type="predicted"/>
<dbReference type="Proteomes" id="UP001165124">
    <property type="component" value="Unassembled WGS sequence"/>
</dbReference>
<dbReference type="Gene3D" id="3.40.50.150">
    <property type="entry name" value="Vaccinia Virus protein VP39"/>
    <property type="match status" value="1"/>
</dbReference>
<dbReference type="PANTHER" id="PTHR43464:SF19">
    <property type="entry name" value="UBIQUINONE BIOSYNTHESIS O-METHYLTRANSFERASE, MITOCHONDRIAL"/>
    <property type="match status" value="1"/>
</dbReference>
<comment type="caution">
    <text evidence="5">The sequence shown here is derived from an EMBL/GenBank/DDBJ whole genome shotgun (WGS) entry which is preliminary data.</text>
</comment>
<evidence type="ECO:0000313" key="5">
    <source>
        <dbReference type="EMBL" id="GLW66049.1"/>
    </source>
</evidence>
<evidence type="ECO:0000256" key="2">
    <source>
        <dbReference type="ARBA" id="ARBA00022679"/>
    </source>
</evidence>
<dbReference type="InterPro" id="IPR041698">
    <property type="entry name" value="Methyltransf_25"/>
</dbReference>
<accession>A0A9W6UWD3</accession>
<keyword evidence="6" id="KW-1185">Reference proteome</keyword>
<gene>
    <name evidence="5" type="ORF">Arub01_42930</name>
</gene>
<dbReference type="GO" id="GO:0032259">
    <property type="term" value="P:methylation"/>
    <property type="evidence" value="ECO:0007669"/>
    <property type="project" value="UniProtKB-KW"/>
</dbReference>
<keyword evidence="1 5" id="KW-0489">Methyltransferase</keyword>
<dbReference type="InterPro" id="IPR029063">
    <property type="entry name" value="SAM-dependent_MTases_sf"/>
</dbReference>
<keyword evidence="3" id="KW-0949">S-adenosyl-L-methionine</keyword>
<evidence type="ECO:0000313" key="6">
    <source>
        <dbReference type="Proteomes" id="UP001165124"/>
    </source>
</evidence>
<feature type="domain" description="Methyltransferase" evidence="4">
    <location>
        <begin position="42"/>
        <end position="138"/>
    </location>
</feature>